<evidence type="ECO:0000313" key="1">
    <source>
        <dbReference type="EMBL" id="MBD2705590.1"/>
    </source>
</evidence>
<evidence type="ECO:0000313" key="2">
    <source>
        <dbReference type="Proteomes" id="UP000598820"/>
    </source>
</evidence>
<organism evidence="1 2">
    <name type="scientific">Spirosoma profusum</name>
    <dbReference type="NCBI Taxonomy" id="2771354"/>
    <lineage>
        <taxon>Bacteria</taxon>
        <taxon>Pseudomonadati</taxon>
        <taxon>Bacteroidota</taxon>
        <taxon>Cytophagia</taxon>
        <taxon>Cytophagales</taxon>
        <taxon>Cytophagaceae</taxon>
        <taxon>Spirosoma</taxon>
    </lineage>
</organism>
<gene>
    <name evidence="1" type="ORF">IC229_33590</name>
</gene>
<sequence>MKLRRYKRHWWVLEAFGIHFTLQWIPLKALKRYRELGQQIVWARDDKQKQLHLIAERSQIGNAYDIDPCAEKMDAVAEQARINESLNRQTNRT</sequence>
<name>A0A927AW82_9BACT</name>
<reference evidence="1" key="1">
    <citation type="submission" date="2020-09" db="EMBL/GenBank/DDBJ databases">
        <authorList>
            <person name="Kim M.K."/>
        </authorList>
    </citation>
    <scope>NUCLEOTIDE SEQUENCE</scope>
    <source>
        <strain evidence="1">BT702</strain>
    </source>
</reference>
<dbReference type="Proteomes" id="UP000598820">
    <property type="component" value="Unassembled WGS sequence"/>
</dbReference>
<proteinExistence type="predicted"/>
<protein>
    <submittedName>
        <fullName evidence="1">Uncharacterized protein</fullName>
    </submittedName>
</protein>
<comment type="caution">
    <text evidence="1">The sequence shown here is derived from an EMBL/GenBank/DDBJ whole genome shotgun (WGS) entry which is preliminary data.</text>
</comment>
<dbReference type="RefSeq" id="WP_190893169.1">
    <property type="nucleotide sequence ID" value="NZ_JACWZY010000062.1"/>
</dbReference>
<dbReference type="AlphaFoldDB" id="A0A927AW82"/>
<accession>A0A927AW82</accession>
<dbReference type="EMBL" id="JACWZY010000062">
    <property type="protein sequence ID" value="MBD2705590.1"/>
    <property type="molecule type" value="Genomic_DNA"/>
</dbReference>
<keyword evidence="2" id="KW-1185">Reference proteome</keyword>